<protein>
    <submittedName>
        <fullName evidence="1">5148_t:CDS:1</fullName>
    </submittedName>
</protein>
<dbReference type="EMBL" id="CAJVPW010022394">
    <property type="protein sequence ID" value="CAG8697323.1"/>
    <property type="molecule type" value="Genomic_DNA"/>
</dbReference>
<dbReference type="Proteomes" id="UP000789366">
    <property type="component" value="Unassembled WGS sequence"/>
</dbReference>
<accession>A0ACA9PFJ6</accession>
<proteinExistence type="predicted"/>
<organism evidence="1 2">
    <name type="scientific">Cetraspora pellucida</name>
    <dbReference type="NCBI Taxonomy" id="1433469"/>
    <lineage>
        <taxon>Eukaryota</taxon>
        <taxon>Fungi</taxon>
        <taxon>Fungi incertae sedis</taxon>
        <taxon>Mucoromycota</taxon>
        <taxon>Glomeromycotina</taxon>
        <taxon>Glomeromycetes</taxon>
        <taxon>Diversisporales</taxon>
        <taxon>Gigasporaceae</taxon>
        <taxon>Cetraspora</taxon>
    </lineage>
</organism>
<evidence type="ECO:0000313" key="1">
    <source>
        <dbReference type="EMBL" id="CAG8697323.1"/>
    </source>
</evidence>
<comment type="caution">
    <text evidence="1">The sequence shown here is derived from an EMBL/GenBank/DDBJ whole genome shotgun (WGS) entry which is preliminary data.</text>
</comment>
<sequence length="97" mass="10979">MSESNLSKCNLEELCRAVGVSTEGVKADLWGNCDVDEHEDHVEGVDEFDIDPVAKSLKELVYKSKEKFKQLPVPMFQNDVEDPDNTHIHSEECTNQN</sequence>
<reference evidence="1" key="1">
    <citation type="submission" date="2021-06" db="EMBL/GenBank/DDBJ databases">
        <authorList>
            <person name="Kallberg Y."/>
            <person name="Tangrot J."/>
            <person name="Rosling A."/>
        </authorList>
    </citation>
    <scope>NUCLEOTIDE SEQUENCE</scope>
    <source>
        <strain evidence="1">28 12/20/2015</strain>
    </source>
</reference>
<gene>
    <name evidence="1" type="ORF">SPELUC_LOCUS11092</name>
</gene>
<keyword evidence="2" id="KW-1185">Reference proteome</keyword>
<name>A0ACA9PFJ6_9GLOM</name>
<evidence type="ECO:0000313" key="2">
    <source>
        <dbReference type="Proteomes" id="UP000789366"/>
    </source>
</evidence>